<dbReference type="Proteomes" id="UP001066276">
    <property type="component" value="Chromosome 7"/>
</dbReference>
<reference evidence="2" key="1">
    <citation type="journal article" date="2022" name="bioRxiv">
        <title>Sequencing and chromosome-scale assembly of the giantPleurodeles waltlgenome.</title>
        <authorList>
            <person name="Brown T."/>
            <person name="Elewa A."/>
            <person name="Iarovenko S."/>
            <person name="Subramanian E."/>
            <person name="Araus A.J."/>
            <person name="Petzold A."/>
            <person name="Susuki M."/>
            <person name="Suzuki K.-i.T."/>
            <person name="Hayashi T."/>
            <person name="Toyoda A."/>
            <person name="Oliveira C."/>
            <person name="Osipova E."/>
            <person name="Leigh N.D."/>
            <person name="Simon A."/>
            <person name="Yun M.H."/>
        </authorList>
    </citation>
    <scope>NUCLEOTIDE SEQUENCE</scope>
    <source>
        <strain evidence="2">20211129_DDA</strain>
        <tissue evidence="2">Liver</tissue>
    </source>
</reference>
<feature type="compositionally biased region" description="Low complexity" evidence="1">
    <location>
        <begin position="157"/>
        <end position="173"/>
    </location>
</feature>
<keyword evidence="3" id="KW-1185">Reference proteome</keyword>
<accession>A0AAV7PAF5</accession>
<gene>
    <name evidence="2" type="ORF">NDU88_003143</name>
</gene>
<dbReference type="EMBL" id="JANPWB010000011">
    <property type="protein sequence ID" value="KAJ1124694.1"/>
    <property type="molecule type" value="Genomic_DNA"/>
</dbReference>
<evidence type="ECO:0000313" key="3">
    <source>
        <dbReference type="Proteomes" id="UP001066276"/>
    </source>
</evidence>
<evidence type="ECO:0000256" key="1">
    <source>
        <dbReference type="SAM" id="MobiDB-lite"/>
    </source>
</evidence>
<evidence type="ECO:0000313" key="2">
    <source>
        <dbReference type="EMBL" id="KAJ1124694.1"/>
    </source>
</evidence>
<feature type="region of interest" description="Disordered" evidence="1">
    <location>
        <begin position="1"/>
        <end position="38"/>
    </location>
</feature>
<proteinExistence type="predicted"/>
<comment type="caution">
    <text evidence="2">The sequence shown here is derived from an EMBL/GenBank/DDBJ whole genome shotgun (WGS) entry which is preliminary data.</text>
</comment>
<protein>
    <submittedName>
        <fullName evidence="2">Uncharacterized protein</fullName>
    </submittedName>
</protein>
<organism evidence="2 3">
    <name type="scientific">Pleurodeles waltl</name>
    <name type="common">Iberian ribbed newt</name>
    <dbReference type="NCBI Taxonomy" id="8319"/>
    <lineage>
        <taxon>Eukaryota</taxon>
        <taxon>Metazoa</taxon>
        <taxon>Chordata</taxon>
        <taxon>Craniata</taxon>
        <taxon>Vertebrata</taxon>
        <taxon>Euteleostomi</taxon>
        <taxon>Amphibia</taxon>
        <taxon>Batrachia</taxon>
        <taxon>Caudata</taxon>
        <taxon>Salamandroidea</taxon>
        <taxon>Salamandridae</taxon>
        <taxon>Pleurodelinae</taxon>
        <taxon>Pleurodeles</taxon>
    </lineage>
</organism>
<dbReference type="AlphaFoldDB" id="A0AAV7PAF5"/>
<feature type="region of interest" description="Disordered" evidence="1">
    <location>
        <begin position="154"/>
        <end position="173"/>
    </location>
</feature>
<feature type="compositionally biased region" description="Basic and acidic residues" evidence="1">
    <location>
        <begin position="1"/>
        <end position="11"/>
    </location>
</feature>
<name>A0AAV7PAF5_PLEWA</name>
<sequence>MEPRGLHRVRPDSSWATKDVHPADGRSPPGAREPLQVGPGHCGPLGGLLLPALAPIQQAQVLTQITVNRCVSLLTAPAAPLTLYLTPRRRLQGAAAVPLPDCTATTPSFQLDCGPKKPLDPARTCRCHCLTLPVLHGCRGEAFLHPGCTGSQNTWGPTAPRARAPTPQASRSP</sequence>